<dbReference type="HOGENOM" id="CLU_3083091_0_0_10"/>
<dbReference type="AlphaFoldDB" id="L1NGX2"/>
<comment type="caution">
    <text evidence="2">The sequence shown here is derived from an EMBL/GenBank/DDBJ whole genome shotgun (WGS) entry which is preliminary data.</text>
</comment>
<evidence type="ECO:0000313" key="2">
    <source>
        <dbReference type="EMBL" id="EKY02576.1"/>
    </source>
</evidence>
<dbReference type="Proteomes" id="UP000010408">
    <property type="component" value="Unassembled WGS sequence"/>
</dbReference>
<proteinExistence type="predicted"/>
<protein>
    <submittedName>
        <fullName evidence="2">Uncharacterized protein</fullName>
    </submittedName>
</protein>
<name>L1NGX2_9PORP</name>
<evidence type="ECO:0000313" key="3">
    <source>
        <dbReference type="Proteomes" id="UP000010408"/>
    </source>
</evidence>
<accession>L1NGX2</accession>
<dbReference type="EMBL" id="AMEQ01000013">
    <property type="protein sequence ID" value="EKY02576.1"/>
    <property type="molecule type" value="Genomic_DNA"/>
</dbReference>
<reference evidence="2 3" key="1">
    <citation type="submission" date="2012-05" db="EMBL/GenBank/DDBJ databases">
        <authorList>
            <person name="Weinstock G."/>
            <person name="Sodergren E."/>
            <person name="Lobos E.A."/>
            <person name="Fulton L."/>
            <person name="Fulton R."/>
            <person name="Courtney L."/>
            <person name="Fronick C."/>
            <person name="O'Laughlin M."/>
            <person name="Godfrey J."/>
            <person name="Wilson R.M."/>
            <person name="Miner T."/>
            <person name="Farmer C."/>
            <person name="Delehaunty K."/>
            <person name="Cordes M."/>
            <person name="Minx P."/>
            <person name="Tomlinson C."/>
            <person name="Chen J."/>
            <person name="Wollam A."/>
            <person name="Pepin K.H."/>
            <person name="Bhonagiri V."/>
            <person name="Zhang X."/>
            <person name="Suruliraj S."/>
            <person name="Warren W."/>
            <person name="Mitreva M."/>
            <person name="Mardis E.R."/>
            <person name="Wilson R.K."/>
        </authorList>
    </citation>
    <scope>NUCLEOTIDE SEQUENCE [LARGE SCALE GENOMIC DNA]</scope>
    <source>
        <strain evidence="2 3">F0037</strain>
    </source>
</reference>
<evidence type="ECO:0000256" key="1">
    <source>
        <dbReference type="SAM" id="MobiDB-lite"/>
    </source>
</evidence>
<gene>
    <name evidence="2" type="ORF">HMPREF9134_00432</name>
</gene>
<feature type="compositionally biased region" description="Basic and acidic residues" evidence="1">
    <location>
        <begin position="1"/>
        <end position="21"/>
    </location>
</feature>
<organism evidence="2 3">
    <name type="scientific">Porphyromonas catoniae F0037</name>
    <dbReference type="NCBI Taxonomy" id="1127696"/>
    <lineage>
        <taxon>Bacteria</taxon>
        <taxon>Pseudomonadati</taxon>
        <taxon>Bacteroidota</taxon>
        <taxon>Bacteroidia</taxon>
        <taxon>Bacteroidales</taxon>
        <taxon>Porphyromonadaceae</taxon>
        <taxon>Porphyromonas</taxon>
    </lineage>
</organism>
<sequence>MSLHEEVKQEGGKGDMKERQKATQVQPPSRLPAHDNTMCFTHLSPTLASSNR</sequence>
<feature type="region of interest" description="Disordered" evidence="1">
    <location>
        <begin position="1"/>
        <end position="37"/>
    </location>
</feature>